<protein>
    <recommendedName>
        <fullName evidence="3">HEPN domain-containing protein</fullName>
    </recommendedName>
</protein>
<organism evidence="1 2">
    <name type="scientific">Plebeiibacterium marinum</name>
    <dbReference type="NCBI Taxonomy" id="2992111"/>
    <lineage>
        <taxon>Bacteria</taxon>
        <taxon>Pseudomonadati</taxon>
        <taxon>Bacteroidota</taxon>
        <taxon>Bacteroidia</taxon>
        <taxon>Marinilabiliales</taxon>
        <taxon>Marinilabiliaceae</taxon>
        <taxon>Plebeiibacterium</taxon>
    </lineage>
</organism>
<gene>
    <name evidence="1" type="ORF">OM074_10590</name>
</gene>
<keyword evidence="2" id="KW-1185">Reference proteome</keyword>
<evidence type="ECO:0000313" key="2">
    <source>
        <dbReference type="Proteomes" id="UP001207408"/>
    </source>
</evidence>
<dbReference type="EMBL" id="JAPDPI010000019">
    <property type="protein sequence ID" value="MCW3806076.1"/>
    <property type="molecule type" value="Genomic_DNA"/>
</dbReference>
<evidence type="ECO:0000313" key="1">
    <source>
        <dbReference type="EMBL" id="MCW3806076.1"/>
    </source>
</evidence>
<sequence length="224" mass="26954">MEEFEFDNFNFSIELPDEKDKLFKEFNIEYCHNAELKSGKKWFLRYSEGYRLASEKLFAQLDGSAHNANLLVYPIVFISRQYIELSLKELINGLNYIRIEKYTFPCDHKLTDLWKEFHRLSVSIDESQKPQESILKNIERLIVEFDEIDNFSMNFRYPTDNSKEKAPSLKITNIDLDNFRITMNKISNFLTWQSNAIYHLIDNKEAFYYDLWRKFDKNYNPNDN</sequence>
<comment type="caution">
    <text evidence="1">The sequence shown here is derived from an EMBL/GenBank/DDBJ whole genome shotgun (WGS) entry which is preliminary data.</text>
</comment>
<dbReference type="Gene3D" id="1.20.120.330">
    <property type="entry name" value="Nucleotidyltransferases domain 2"/>
    <property type="match status" value="1"/>
</dbReference>
<proteinExistence type="predicted"/>
<dbReference type="AlphaFoldDB" id="A0AAE3MEE4"/>
<accession>A0AAE3MEE4</accession>
<dbReference type="Proteomes" id="UP001207408">
    <property type="component" value="Unassembled WGS sequence"/>
</dbReference>
<name>A0AAE3MEE4_9BACT</name>
<reference evidence="1" key="1">
    <citation type="submission" date="2022-10" db="EMBL/GenBank/DDBJ databases">
        <authorList>
            <person name="Yu W.X."/>
        </authorList>
    </citation>
    <scope>NUCLEOTIDE SEQUENCE</scope>
    <source>
        <strain evidence="1">D04</strain>
    </source>
</reference>
<evidence type="ECO:0008006" key="3">
    <source>
        <dbReference type="Google" id="ProtNLM"/>
    </source>
</evidence>
<dbReference type="RefSeq" id="WP_301199448.1">
    <property type="nucleotide sequence ID" value="NZ_JAPDPI010000019.1"/>
</dbReference>